<sequence>MESLCVELLSCRSVRLGTYRVLPQNKKKYVTVYLTPDSIKFCAPYIRGYFPLHEIVIKCEDMNRMIWCLKKIAVLFIQPKDAFAEEVGNSLGIDGTCLCTFDPYDRDLRSLFITFNISFLTQEQINFIRDYYLPIETCREVDEQVCKKLMLMPAPVLTSNFLRICSPDADPSIVLEEDTDVGVSESPLAAKEITVVSYRSKSRSGVVPLTNIDIMCLNNGNWLNNNMMNFYLEYTYSEGLTES</sequence>
<keyword evidence="1" id="KW-0645">Protease</keyword>
<evidence type="ECO:0000313" key="1">
    <source>
        <dbReference type="EMBL" id="GFQ68785.1"/>
    </source>
</evidence>
<dbReference type="Gene3D" id="1.10.418.20">
    <property type="match status" value="1"/>
</dbReference>
<evidence type="ECO:0000313" key="2">
    <source>
        <dbReference type="Proteomes" id="UP000887116"/>
    </source>
</evidence>
<name>A0A8X6F1V0_TRICU</name>
<dbReference type="EMBL" id="BMAO01010685">
    <property type="protein sequence ID" value="GFQ68785.1"/>
    <property type="molecule type" value="Genomic_DNA"/>
</dbReference>
<reference evidence="1" key="1">
    <citation type="submission" date="2020-07" db="EMBL/GenBank/DDBJ databases">
        <title>Multicomponent nature underlies the extraordinary mechanical properties of spider dragline silk.</title>
        <authorList>
            <person name="Kono N."/>
            <person name="Nakamura H."/>
            <person name="Mori M."/>
            <person name="Yoshida Y."/>
            <person name="Ohtoshi R."/>
            <person name="Malay A.D."/>
            <person name="Moran D.A.P."/>
            <person name="Tomita M."/>
            <person name="Numata K."/>
            <person name="Arakawa K."/>
        </authorList>
    </citation>
    <scope>NUCLEOTIDE SEQUENCE</scope>
</reference>
<organism evidence="1 2">
    <name type="scientific">Trichonephila clavata</name>
    <name type="common">Joro spider</name>
    <name type="synonym">Nephila clavata</name>
    <dbReference type="NCBI Taxonomy" id="2740835"/>
    <lineage>
        <taxon>Eukaryota</taxon>
        <taxon>Metazoa</taxon>
        <taxon>Ecdysozoa</taxon>
        <taxon>Arthropoda</taxon>
        <taxon>Chelicerata</taxon>
        <taxon>Arachnida</taxon>
        <taxon>Araneae</taxon>
        <taxon>Araneomorphae</taxon>
        <taxon>Entelegynae</taxon>
        <taxon>Araneoidea</taxon>
        <taxon>Nephilidae</taxon>
        <taxon>Trichonephila</taxon>
    </lineage>
</organism>
<protein>
    <submittedName>
        <fullName evidence="1">Sentrin-specific protease 6</fullName>
    </submittedName>
</protein>
<dbReference type="SUPFAM" id="SSF54001">
    <property type="entry name" value="Cysteine proteinases"/>
    <property type="match status" value="1"/>
</dbReference>
<dbReference type="GO" id="GO:0008233">
    <property type="term" value="F:peptidase activity"/>
    <property type="evidence" value="ECO:0007669"/>
    <property type="project" value="UniProtKB-KW"/>
</dbReference>
<gene>
    <name evidence="1" type="primary">Senp6</name>
    <name evidence="1" type="ORF">TNCT_552451</name>
</gene>
<accession>A0A8X6F1V0</accession>
<dbReference type="OrthoDB" id="442460at2759"/>
<dbReference type="AlphaFoldDB" id="A0A8X6F1V0"/>
<keyword evidence="1" id="KW-0378">Hydrolase</keyword>
<comment type="caution">
    <text evidence="1">The sequence shown here is derived from an EMBL/GenBank/DDBJ whole genome shotgun (WGS) entry which is preliminary data.</text>
</comment>
<keyword evidence="2" id="KW-1185">Reference proteome</keyword>
<dbReference type="Proteomes" id="UP000887116">
    <property type="component" value="Unassembled WGS sequence"/>
</dbReference>
<dbReference type="GO" id="GO:0006508">
    <property type="term" value="P:proteolysis"/>
    <property type="evidence" value="ECO:0007669"/>
    <property type="project" value="UniProtKB-KW"/>
</dbReference>
<proteinExistence type="predicted"/>
<dbReference type="InterPro" id="IPR038765">
    <property type="entry name" value="Papain-like_cys_pep_sf"/>
</dbReference>